<dbReference type="Proteomes" id="UP001596099">
    <property type="component" value="Unassembled WGS sequence"/>
</dbReference>
<comment type="caution">
    <text evidence="2">The sequence shown here is derived from an EMBL/GenBank/DDBJ whole genome shotgun (WGS) entry which is preliminary data.</text>
</comment>
<dbReference type="PROSITE" id="PS51257">
    <property type="entry name" value="PROKAR_LIPOPROTEIN"/>
    <property type="match status" value="1"/>
</dbReference>
<dbReference type="EMBL" id="JBHSQH010000001">
    <property type="protein sequence ID" value="MFC5970798.1"/>
    <property type="molecule type" value="Genomic_DNA"/>
</dbReference>
<keyword evidence="3" id="KW-1185">Reference proteome</keyword>
<evidence type="ECO:0000256" key="1">
    <source>
        <dbReference type="SAM" id="MobiDB-lite"/>
    </source>
</evidence>
<dbReference type="AlphaFoldDB" id="A0ABD5RKG1"/>
<protein>
    <submittedName>
        <fullName evidence="2">Uncharacterized protein</fullName>
    </submittedName>
</protein>
<evidence type="ECO:0000313" key="2">
    <source>
        <dbReference type="EMBL" id="MFC5970798.1"/>
    </source>
</evidence>
<feature type="compositionally biased region" description="Low complexity" evidence="1">
    <location>
        <begin position="47"/>
        <end position="67"/>
    </location>
</feature>
<organism evidence="2 3">
    <name type="scientific">Halomarina salina</name>
    <dbReference type="NCBI Taxonomy" id="1872699"/>
    <lineage>
        <taxon>Archaea</taxon>
        <taxon>Methanobacteriati</taxon>
        <taxon>Methanobacteriota</taxon>
        <taxon>Stenosarchaea group</taxon>
        <taxon>Halobacteria</taxon>
        <taxon>Halobacteriales</taxon>
        <taxon>Natronomonadaceae</taxon>
        <taxon>Halomarina</taxon>
    </lineage>
</organism>
<reference evidence="2 3" key="1">
    <citation type="journal article" date="2019" name="Int. J. Syst. Evol. Microbiol.">
        <title>The Global Catalogue of Microorganisms (GCM) 10K type strain sequencing project: providing services to taxonomists for standard genome sequencing and annotation.</title>
        <authorList>
            <consortium name="The Broad Institute Genomics Platform"/>
            <consortium name="The Broad Institute Genome Sequencing Center for Infectious Disease"/>
            <person name="Wu L."/>
            <person name="Ma J."/>
        </authorList>
    </citation>
    <scope>NUCLEOTIDE SEQUENCE [LARGE SCALE GENOMIC DNA]</scope>
    <source>
        <strain evidence="2 3">CGMCC 1.12543</strain>
    </source>
</reference>
<feature type="region of interest" description="Disordered" evidence="1">
    <location>
        <begin position="23"/>
        <end position="77"/>
    </location>
</feature>
<dbReference type="Pfam" id="PF24381">
    <property type="entry name" value="DUF7537"/>
    <property type="match status" value="1"/>
</dbReference>
<feature type="compositionally biased region" description="Low complexity" evidence="1">
    <location>
        <begin position="26"/>
        <end position="36"/>
    </location>
</feature>
<sequence>MNRTVLTLVLCVLTVLAGCGAGPSNDGSSGAATTDGSGAGAGTEVADTTGTDGGSATATTGGETTQSGTGGQSGESLDGATYTRFVTALESAGSFTATERMTLRTDDTGASFAEATFETVSRVDVAGDRGFAETTSEVAGASDEFGSVSSASERYTDGATTYQREVVSMGDFSQTQYDVSVTGAGTIQPVSLESLVGSPDDGANESSEEFGQVQFTRVGTETYDGVQVTRYEASGPAVTDIVNAGLDDGSDASFSSAAAAVLVDGEGVIRSQSFSFTFEQDGVTYDAELERVVGDLGSTTVAEPDWLAEATARSGQ</sequence>
<proteinExistence type="predicted"/>
<evidence type="ECO:0000313" key="3">
    <source>
        <dbReference type="Proteomes" id="UP001596099"/>
    </source>
</evidence>
<dbReference type="InterPro" id="IPR055959">
    <property type="entry name" value="DUF7537"/>
</dbReference>
<name>A0ABD5RKG1_9EURY</name>
<gene>
    <name evidence="2" type="ORF">ACFPYI_05575</name>
</gene>
<accession>A0ABD5RKG1</accession>
<dbReference type="RefSeq" id="WP_247413721.1">
    <property type="nucleotide sequence ID" value="NZ_JALLGW010000001.1"/>
</dbReference>